<gene>
    <name evidence="1" type="ORF">JOC48_003215</name>
</gene>
<dbReference type="RefSeq" id="WP_204501267.1">
    <property type="nucleotide sequence ID" value="NZ_JAFBDR010000020.1"/>
</dbReference>
<name>A0ABS2N3M4_9BACI</name>
<proteinExistence type="predicted"/>
<protein>
    <submittedName>
        <fullName evidence="1">Transcriptional regulator with XRE-family HTH domain</fullName>
    </submittedName>
</protein>
<evidence type="ECO:0000313" key="2">
    <source>
        <dbReference type="Proteomes" id="UP001296943"/>
    </source>
</evidence>
<evidence type="ECO:0000313" key="1">
    <source>
        <dbReference type="EMBL" id="MBM7572684.1"/>
    </source>
</evidence>
<dbReference type="InterPro" id="IPR010982">
    <property type="entry name" value="Lambda_DNA-bd_dom_sf"/>
</dbReference>
<dbReference type="Gene3D" id="1.10.260.40">
    <property type="entry name" value="lambda repressor-like DNA-binding domains"/>
    <property type="match status" value="1"/>
</dbReference>
<dbReference type="Proteomes" id="UP001296943">
    <property type="component" value="Unassembled WGS sequence"/>
</dbReference>
<accession>A0ABS2N3M4</accession>
<dbReference type="EMBL" id="JAFBDR010000020">
    <property type="protein sequence ID" value="MBM7572684.1"/>
    <property type="molecule type" value="Genomic_DNA"/>
</dbReference>
<sequence>MDNQEILQQELGKYIRMNRQAIDLKQAKLAERANISSVTI</sequence>
<dbReference type="SUPFAM" id="SSF47413">
    <property type="entry name" value="lambda repressor-like DNA-binding domains"/>
    <property type="match status" value="1"/>
</dbReference>
<keyword evidence="2" id="KW-1185">Reference proteome</keyword>
<organism evidence="1 2">
    <name type="scientific">Aquibacillus albus</name>
    <dbReference type="NCBI Taxonomy" id="1168171"/>
    <lineage>
        <taxon>Bacteria</taxon>
        <taxon>Bacillati</taxon>
        <taxon>Bacillota</taxon>
        <taxon>Bacilli</taxon>
        <taxon>Bacillales</taxon>
        <taxon>Bacillaceae</taxon>
        <taxon>Aquibacillus</taxon>
    </lineage>
</organism>
<reference evidence="1 2" key="1">
    <citation type="submission" date="2021-01" db="EMBL/GenBank/DDBJ databases">
        <title>Genomic Encyclopedia of Type Strains, Phase IV (KMG-IV): sequencing the most valuable type-strain genomes for metagenomic binning, comparative biology and taxonomic classification.</title>
        <authorList>
            <person name="Goeker M."/>
        </authorList>
    </citation>
    <scope>NUCLEOTIDE SEQUENCE [LARGE SCALE GENOMIC DNA]</scope>
    <source>
        <strain evidence="1 2">DSM 23711</strain>
    </source>
</reference>
<comment type="caution">
    <text evidence="1">The sequence shown here is derived from an EMBL/GenBank/DDBJ whole genome shotgun (WGS) entry which is preliminary data.</text>
</comment>